<dbReference type="InterPro" id="IPR001387">
    <property type="entry name" value="Cro/C1-type_HTH"/>
</dbReference>
<reference evidence="3" key="1">
    <citation type="submission" date="2019-03" db="EMBL/GenBank/DDBJ databases">
        <title>Single cell metagenomics reveals metabolic interactions within the superorganism composed of flagellate Streblomastix strix and complex community of Bacteroidetes bacteria on its surface.</title>
        <authorList>
            <person name="Treitli S.C."/>
            <person name="Kolisko M."/>
            <person name="Husnik F."/>
            <person name="Keeling P."/>
            <person name="Hampl V."/>
        </authorList>
    </citation>
    <scope>NUCLEOTIDE SEQUENCE</scope>
    <source>
        <strain evidence="3">STM</strain>
    </source>
</reference>
<dbReference type="InterPro" id="IPR050807">
    <property type="entry name" value="TransReg_Diox_bact_type"/>
</dbReference>
<evidence type="ECO:0000259" key="2">
    <source>
        <dbReference type="PROSITE" id="PS50943"/>
    </source>
</evidence>
<dbReference type="Pfam" id="PF13443">
    <property type="entry name" value="HTH_26"/>
    <property type="match status" value="1"/>
</dbReference>
<feature type="domain" description="HTH cro/C1-type" evidence="2">
    <location>
        <begin position="5"/>
        <end position="59"/>
    </location>
</feature>
<dbReference type="GO" id="GO:0003700">
    <property type="term" value="F:DNA-binding transcription factor activity"/>
    <property type="evidence" value="ECO:0007669"/>
    <property type="project" value="TreeGrafter"/>
</dbReference>
<dbReference type="GO" id="GO:0005829">
    <property type="term" value="C:cytosol"/>
    <property type="evidence" value="ECO:0007669"/>
    <property type="project" value="TreeGrafter"/>
</dbReference>
<dbReference type="GO" id="GO:0003677">
    <property type="term" value="F:DNA binding"/>
    <property type="evidence" value="ECO:0007669"/>
    <property type="project" value="UniProtKB-KW"/>
</dbReference>
<dbReference type="CDD" id="cd00093">
    <property type="entry name" value="HTH_XRE"/>
    <property type="match status" value="1"/>
</dbReference>
<name>A0A5J4QRW3_9ZZZZ</name>
<dbReference type="PANTHER" id="PTHR46797:SF1">
    <property type="entry name" value="METHYLPHOSPHONATE SYNTHASE"/>
    <property type="match status" value="1"/>
</dbReference>
<dbReference type="InterPro" id="IPR010982">
    <property type="entry name" value="Lambda_DNA-bd_dom_sf"/>
</dbReference>
<evidence type="ECO:0000256" key="1">
    <source>
        <dbReference type="ARBA" id="ARBA00023125"/>
    </source>
</evidence>
<comment type="caution">
    <text evidence="3">The sequence shown here is derived from an EMBL/GenBank/DDBJ whole genome shotgun (WGS) entry which is preliminary data.</text>
</comment>
<dbReference type="SMART" id="SM00530">
    <property type="entry name" value="HTH_XRE"/>
    <property type="match status" value="1"/>
</dbReference>
<dbReference type="PANTHER" id="PTHR46797">
    <property type="entry name" value="HTH-TYPE TRANSCRIPTIONAL REGULATOR"/>
    <property type="match status" value="1"/>
</dbReference>
<dbReference type="AlphaFoldDB" id="A0A5J4QRW3"/>
<organism evidence="3">
    <name type="scientific">termite gut metagenome</name>
    <dbReference type="NCBI Taxonomy" id="433724"/>
    <lineage>
        <taxon>unclassified sequences</taxon>
        <taxon>metagenomes</taxon>
        <taxon>organismal metagenomes</taxon>
    </lineage>
</organism>
<gene>
    <name evidence="3" type="ORF">EZS27_026708</name>
</gene>
<evidence type="ECO:0000313" key="3">
    <source>
        <dbReference type="EMBL" id="KAA6323909.1"/>
    </source>
</evidence>
<protein>
    <recommendedName>
        <fullName evidence="2">HTH cro/C1-type domain-containing protein</fullName>
    </recommendedName>
</protein>
<dbReference type="EMBL" id="SNRY01002693">
    <property type="protein sequence ID" value="KAA6323909.1"/>
    <property type="molecule type" value="Genomic_DNA"/>
</dbReference>
<proteinExistence type="predicted"/>
<keyword evidence="1" id="KW-0238">DNA-binding</keyword>
<dbReference type="PROSITE" id="PS50943">
    <property type="entry name" value="HTH_CROC1"/>
    <property type="match status" value="1"/>
</dbReference>
<accession>A0A5J4QRW3</accession>
<sequence length="81" mass="9091">MKLRIKEIAKEKGITIKELAATINLTPTNLSKLINSRSKPSIAVFEKIAVALEVDMADLFERKAEDVITCPKCGQRFKMIE</sequence>
<dbReference type="SUPFAM" id="SSF47413">
    <property type="entry name" value="lambda repressor-like DNA-binding domains"/>
    <property type="match status" value="1"/>
</dbReference>
<dbReference type="Gene3D" id="1.10.260.40">
    <property type="entry name" value="lambda repressor-like DNA-binding domains"/>
    <property type="match status" value="1"/>
</dbReference>